<dbReference type="RefSeq" id="WP_168023627.1">
    <property type="nucleotide sequence ID" value="NZ_JAAVUN010000199.1"/>
</dbReference>
<dbReference type="EMBL" id="JAAVUN010000199">
    <property type="protein sequence ID" value="NKE10958.1"/>
    <property type="molecule type" value="Genomic_DNA"/>
</dbReference>
<accession>A0A846TP30</accession>
<evidence type="ECO:0000256" key="1">
    <source>
        <dbReference type="ARBA" id="ARBA00009986"/>
    </source>
</evidence>
<evidence type="ECO:0000259" key="3">
    <source>
        <dbReference type="Pfam" id="PF00171"/>
    </source>
</evidence>
<dbReference type="GO" id="GO:0005737">
    <property type="term" value="C:cytoplasm"/>
    <property type="evidence" value="ECO:0007669"/>
    <property type="project" value="TreeGrafter"/>
</dbReference>
<dbReference type="InterPro" id="IPR016161">
    <property type="entry name" value="Ald_DH/histidinol_DH"/>
</dbReference>
<dbReference type="AlphaFoldDB" id="A0A846TP30"/>
<comment type="similarity">
    <text evidence="1">Belongs to the aldehyde dehydrogenase family.</text>
</comment>
<keyword evidence="5" id="KW-1185">Reference proteome</keyword>
<dbReference type="SUPFAM" id="SSF53720">
    <property type="entry name" value="ALDH-like"/>
    <property type="match status" value="1"/>
</dbReference>
<protein>
    <submittedName>
        <fullName evidence="4">Aldehyde dehydrogenase family protein</fullName>
    </submittedName>
</protein>
<dbReference type="GO" id="GO:0006081">
    <property type="term" value="P:aldehyde metabolic process"/>
    <property type="evidence" value="ECO:0007669"/>
    <property type="project" value="InterPro"/>
</dbReference>
<reference evidence="4 5" key="1">
    <citation type="submission" date="2020-02" db="EMBL/GenBank/DDBJ databases">
        <authorList>
            <person name="Sun Q."/>
        </authorList>
    </citation>
    <scope>NUCLEOTIDE SEQUENCE [LARGE SCALE GENOMIC DNA]</scope>
    <source>
        <strain evidence="4 5">YIM 13062</strain>
    </source>
</reference>
<dbReference type="InterPro" id="IPR015590">
    <property type="entry name" value="Aldehyde_DH_dom"/>
</dbReference>
<evidence type="ECO:0000313" key="4">
    <source>
        <dbReference type="EMBL" id="NKE10958.1"/>
    </source>
</evidence>
<organism evidence="4 5">
    <name type="scientific">Kocuria subflava</name>
    <dbReference type="NCBI Taxonomy" id="1736139"/>
    <lineage>
        <taxon>Bacteria</taxon>
        <taxon>Bacillati</taxon>
        <taxon>Actinomycetota</taxon>
        <taxon>Actinomycetes</taxon>
        <taxon>Micrococcales</taxon>
        <taxon>Micrococcaceae</taxon>
        <taxon>Kocuria</taxon>
    </lineage>
</organism>
<comment type="caution">
    <text evidence="4">The sequence shown here is derived from an EMBL/GenBank/DDBJ whole genome shotgun (WGS) entry which is preliminary data.</text>
</comment>
<name>A0A846TP30_9MICC</name>
<gene>
    <name evidence="4" type="ORF">GTW58_13745</name>
</gene>
<sequence length="119" mass="12552">TTNSGEKPLALYVFSEDDDVRTAFRGETSSGGLVLGAALVHLAHPQLPFGGVGESGIGDYHGGYSLETFSHPRAVLDKPLAPDTLKVIYPPYGPLKSRLAKIALGAPAPSTVVRKLLNR</sequence>
<dbReference type="Gene3D" id="3.40.605.10">
    <property type="entry name" value="Aldehyde Dehydrogenase, Chain A, domain 1"/>
    <property type="match status" value="1"/>
</dbReference>
<dbReference type="PANTHER" id="PTHR43570:SF16">
    <property type="entry name" value="ALDEHYDE DEHYDROGENASE TYPE III, ISOFORM Q"/>
    <property type="match status" value="1"/>
</dbReference>
<proteinExistence type="inferred from homology"/>
<dbReference type="PANTHER" id="PTHR43570">
    <property type="entry name" value="ALDEHYDE DEHYDROGENASE"/>
    <property type="match status" value="1"/>
</dbReference>
<dbReference type="Pfam" id="PF00171">
    <property type="entry name" value="Aldedh"/>
    <property type="match status" value="1"/>
</dbReference>
<dbReference type="InterPro" id="IPR016163">
    <property type="entry name" value="Ald_DH_C"/>
</dbReference>
<dbReference type="Proteomes" id="UP000521379">
    <property type="component" value="Unassembled WGS sequence"/>
</dbReference>
<evidence type="ECO:0000313" key="5">
    <source>
        <dbReference type="Proteomes" id="UP000521379"/>
    </source>
</evidence>
<dbReference type="InterPro" id="IPR012394">
    <property type="entry name" value="Aldehyde_DH_NAD(P)"/>
</dbReference>
<evidence type="ECO:0000256" key="2">
    <source>
        <dbReference type="ARBA" id="ARBA00023002"/>
    </source>
</evidence>
<dbReference type="GO" id="GO:0004029">
    <property type="term" value="F:aldehyde dehydrogenase (NAD+) activity"/>
    <property type="evidence" value="ECO:0007669"/>
    <property type="project" value="TreeGrafter"/>
</dbReference>
<dbReference type="InterPro" id="IPR016162">
    <property type="entry name" value="Ald_DH_N"/>
</dbReference>
<keyword evidence="2" id="KW-0560">Oxidoreductase</keyword>
<feature type="non-terminal residue" evidence="4">
    <location>
        <position position="1"/>
    </location>
</feature>
<dbReference type="Gene3D" id="3.40.309.10">
    <property type="entry name" value="Aldehyde Dehydrogenase, Chain A, domain 2"/>
    <property type="match status" value="1"/>
</dbReference>
<feature type="domain" description="Aldehyde dehydrogenase" evidence="3">
    <location>
        <begin position="3"/>
        <end position="75"/>
    </location>
</feature>